<dbReference type="Proteomes" id="UP000823674">
    <property type="component" value="Chromosome A01"/>
</dbReference>
<proteinExistence type="predicted"/>
<name>A0ABQ7NWC9_BRACM</name>
<feature type="region of interest" description="Disordered" evidence="1">
    <location>
        <begin position="110"/>
        <end position="144"/>
    </location>
</feature>
<protein>
    <submittedName>
        <fullName evidence="2">Uncharacterized protein</fullName>
    </submittedName>
</protein>
<keyword evidence="3" id="KW-1185">Reference proteome</keyword>
<evidence type="ECO:0000313" key="3">
    <source>
        <dbReference type="Proteomes" id="UP000823674"/>
    </source>
</evidence>
<gene>
    <name evidence="2" type="primary">A01g503730.1_BraROA</name>
    <name evidence="2" type="ORF">IGI04_001952</name>
</gene>
<evidence type="ECO:0000256" key="1">
    <source>
        <dbReference type="SAM" id="MobiDB-lite"/>
    </source>
</evidence>
<organism evidence="2 3">
    <name type="scientific">Brassica rapa subsp. trilocularis</name>
    <dbReference type="NCBI Taxonomy" id="1813537"/>
    <lineage>
        <taxon>Eukaryota</taxon>
        <taxon>Viridiplantae</taxon>
        <taxon>Streptophyta</taxon>
        <taxon>Embryophyta</taxon>
        <taxon>Tracheophyta</taxon>
        <taxon>Spermatophyta</taxon>
        <taxon>Magnoliopsida</taxon>
        <taxon>eudicotyledons</taxon>
        <taxon>Gunneridae</taxon>
        <taxon>Pentapetalae</taxon>
        <taxon>rosids</taxon>
        <taxon>malvids</taxon>
        <taxon>Brassicales</taxon>
        <taxon>Brassicaceae</taxon>
        <taxon>Brassiceae</taxon>
        <taxon>Brassica</taxon>
    </lineage>
</organism>
<reference evidence="2 3" key="1">
    <citation type="submission" date="2021-03" db="EMBL/GenBank/DDBJ databases">
        <authorList>
            <person name="King G.J."/>
            <person name="Bancroft I."/>
            <person name="Baten A."/>
            <person name="Bloomfield J."/>
            <person name="Borpatragohain P."/>
            <person name="He Z."/>
            <person name="Irish N."/>
            <person name="Irwin J."/>
            <person name="Liu K."/>
            <person name="Mauleon R.P."/>
            <person name="Moore J."/>
            <person name="Morris R."/>
            <person name="Ostergaard L."/>
            <person name="Wang B."/>
            <person name="Wells R."/>
        </authorList>
    </citation>
    <scope>NUCLEOTIDE SEQUENCE [LARGE SCALE GENOMIC DNA]</scope>
    <source>
        <strain evidence="2">R-o-18</strain>
        <tissue evidence="2">Leaf</tissue>
    </source>
</reference>
<evidence type="ECO:0000313" key="2">
    <source>
        <dbReference type="EMBL" id="KAG5414385.1"/>
    </source>
</evidence>
<comment type="caution">
    <text evidence="2">The sequence shown here is derived from an EMBL/GenBank/DDBJ whole genome shotgun (WGS) entry which is preliminary data.</text>
</comment>
<sequence length="144" mass="16660">MNFLHEMPDILDDMRKLEDESVLFEERNKSCVTRNQLRHKGIRGTFPPDVHKLSELVVLETHVRRSEKTEQRRRGRQSSGVGAELVVLETHVRRRRRQSSRVGTELVVLETHQTDVGEDSAAASAKKKSSGGVGEEEQQRRRWY</sequence>
<dbReference type="EMBL" id="JADBGQ010000001">
    <property type="protein sequence ID" value="KAG5414385.1"/>
    <property type="molecule type" value="Genomic_DNA"/>
</dbReference>
<accession>A0ABQ7NWC9</accession>